<evidence type="ECO:0000313" key="1">
    <source>
        <dbReference type="EMBL" id="MDI6448655.1"/>
    </source>
</evidence>
<dbReference type="Proteomes" id="UP001431776">
    <property type="component" value="Unassembled WGS sequence"/>
</dbReference>
<dbReference type="AlphaFoldDB" id="A0AAW6TVJ4"/>
<comment type="caution">
    <text evidence="1">The sequence shown here is derived from an EMBL/GenBank/DDBJ whole genome shotgun (WGS) entry which is preliminary data.</text>
</comment>
<protein>
    <submittedName>
        <fullName evidence="1">DUF2291 family protein</fullName>
    </submittedName>
</protein>
<dbReference type="InterPro" id="IPR036215">
    <property type="entry name" value="TM0957-like_sf"/>
</dbReference>
<gene>
    <name evidence="1" type="ORF">QJ522_06335</name>
</gene>
<organism evidence="1 2">
    <name type="scientific">Anaerobaca lacustris</name>
    <dbReference type="NCBI Taxonomy" id="3044600"/>
    <lineage>
        <taxon>Bacteria</taxon>
        <taxon>Pseudomonadati</taxon>
        <taxon>Planctomycetota</taxon>
        <taxon>Phycisphaerae</taxon>
        <taxon>Sedimentisphaerales</taxon>
        <taxon>Anaerobacaceae</taxon>
        <taxon>Anaerobaca</taxon>
    </lineage>
</organism>
<dbReference type="Pfam" id="PF10054">
    <property type="entry name" value="DUF2291"/>
    <property type="match status" value="1"/>
</dbReference>
<dbReference type="RefSeq" id="WP_349244066.1">
    <property type="nucleotide sequence ID" value="NZ_JASCXX010000006.1"/>
</dbReference>
<dbReference type="SUPFAM" id="SSF141318">
    <property type="entry name" value="TM0957-like"/>
    <property type="match status" value="1"/>
</dbReference>
<name>A0AAW6TVJ4_9BACT</name>
<sequence>MKRRYLIHLIGCAALVLVLGSSVEFRRLEDKRAEERAEGFQPAEYARDFWDNRLDAALGGAVAAEELIGLFNTNMEAAVRKGRILGHSRVRAYLLQGAGRITATDRDGLQVSVLADDPGAEVLICTGAYISGNAVRDASGLIDVSAFSDTMRFNRISSEINRIVVQDVIAPFLARRPQVGMVMRFVGAAEVADDATERVPFGGRLKDNQVESDLHLLKVVPIRLEMEPSFVGER</sequence>
<keyword evidence="2" id="KW-1185">Reference proteome</keyword>
<dbReference type="Gene3D" id="2.40.50.420">
    <property type="entry name" value="Envelope glycoprotein gp160, DUF2291, alpha/beta domain"/>
    <property type="match status" value="1"/>
</dbReference>
<proteinExistence type="predicted"/>
<dbReference type="Gene3D" id="1.10.10.1260">
    <property type="entry name" value="Envelope glycoprotein gp160, DUF2291, helical domain"/>
    <property type="match status" value="1"/>
</dbReference>
<evidence type="ECO:0000313" key="2">
    <source>
        <dbReference type="Proteomes" id="UP001431776"/>
    </source>
</evidence>
<reference evidence="1" key="1">
    <citation type="submission" date="2023-05" db="EMBL/GenBank/DDBJ databases">
        <title>Anaerotaeda fermentans gen. nov., sp. nov., a novel anaerobic planctomycete of the new family within the order Sedimentisphaerales isolated from Taman Peninsula, Russia.</title>
        <authorList>
            <person name="Khomyakova M.A."/>
            <person name="Merkel A.Y."/>
            <person name="Slobodkin A.I."/>
        </authorList>
    </citation>
    <scope>NUCLEOTIDE SEQUENCE</scope>
    <source>
        <strain evidence="1">M17dextr</strain>
    </source>
</reference>
<dbReference type="InterPro" id="IPR014582">
    <property type="entry name" value="UCP033535_lipo"/>
</dbReference>
<accession>A0AAW6TVJ4</accession>
<dbReference type="EMBL" id="JASCXX010000006">
    <property type="protein sequence ID" value="MDI6448655.1"/>
    <property type="molecule type" value="Genomic_DNA"/>
</dbReference>